<dbReference type="InterPro" id="IPR051459">
    <property type="entry name" value="Cytochrome_c-type_DH"/>
</dbReference>
<accession>A0A918XTH9</accession>
<protein>
    <submittedName>
        <fullName evidence="11">Cytochrome c</fullName>
    </submittedName>
</protein>
<dbReference type="GO" id="GO:0009055">
    <property type="term" value="F:electron transfer activity"/>
    <property type="evidence" value="ECO:0007669"/>
    <property type="project" value="InterPro"/>
</dbReference>
<evidence type="ECO:0000256" key="4">
    <source>
        <dbReference type="ARBA" id="ARBA00022660"/>
    </source>
</evidence>
<dbReference type="InterPro" id="IPR008168">
    <property type="entry name" value="Cyt_C_IC"/>
</dbReference>
<dbReference type="PANTHER" id="PTHR35008">
    <property type="entry name" value="BLL4482 PROTEIN-RELATED"/>
    <property type="match status" value="1"/>
</dbReference>
<evidence type="ECO:0000256" key="7">
    <source>
        <dbReference type="ARBA" id="ARBA00023004"/>
    </source>
</evidence>
<keyword evidence="7 8" id="KW-0408">Iron</keyword>
<name>A0A918XTH9_9PROT</name>
<dbReference type="Gene3D" id="1.10.760.10">
    <property type="entry name" value="Cytochrome c-like domain"/>
    <property type="match status" value="1"/>
</dbReference>
<reference evidence="11" key="2">
    <citation type="submission" date="2020-09" db="EMBL/GenBank/DDBJ databases">
        <authorList>
            <person name="Sun Q."/>
            <person name="Kim S."/>
        </authorList>
    </citation>
    <scope>NUCLEOTIDE SEQUENCE</scope>
    <source>
        <strain evidence="11">KCTC 42651</strain>
    </source>
</reference>
<dbReference type="AlphaFoldDB" id="A0A918XTH9"/>
<evidence type="ECO:0000256" key="8">
    <source>
        <dbReference type="PROSITE-ProRule" id="PRU00433"/>
    </source>
</evidence>
<dbReference type="SUPFAM" id="SSF46626">
    <property type="entry name" value="Cytochrome c"/>
    <property type="match status" value="1"/>
</dbReference>
<keyword evidence="5 8" id="KW-0479">Metal-binding</keyword>
<evidence type="ECO:0000313" key="11">
    <source>
        <dbReference type="EMBL" id="GHD52069.1"/>
    </source>
</evidence>
<keyword evidence="4" id="KW-0679">Respiratory chain</keyword>
<dbReference type="PROSITE" id="PS51007">
    <property type="entry name" value="CYTC"/>
    <property type="match status" value="1"/>
</dbReference>
<evidence type="ECO:0000256" key="6">
    <source>
        <dbReference type="ARBA" id="ARBA00022982"/>
    </source>
</evidence>
<evidence type="ECO:0000256" key="5">
    <source>
        <dbReference type="ARBA" id="ARBA00022723"/>
    </source>
</evidence>
<organism evidence="11 12">
    <name type="scientific">Thalassobaculum fulvum</name>
    <dbReference type="NCBI Taxonomy" id="1633335"/>
    <lineage>
        <taxon>Bacteria</taxon>
        <taxon>Pseudomonadati</taxon>
        <taxon>Pseudomonadota</taxon>
        <taxon>Alphaproteobacteria</taxon>
        <taxon>Rhodospirillales</taxon>
        <taxon>Thalassobaculaceae</taxon>
        <taxon>Thalassobaculum</taxon>
    </lineage>
</organism>
<evidence type="ECO:0000259" key="10">
    <source>
        <dbReference type="PROSITE" id="PS51007"/>
    </source>
</evidence>
<dbReference type="InterPro" id="IPR036909">
    <property type="entry name" value="Cyt_c-like_dom_sf"/>
</dbReference>
<dbReference type="PRINTS" id="PR00605">
    <property type="entry name" value="CYTCHROMECIC"/>
</dbReference>
<dbReference type="GO" id="GO:0020037">
    <property type="term" value="F:heme binding"/>
    <property type="evidence" value="ECO:0007669"/>
    <property type="project" value="InterPro"/>
</dbReference>
<dbReference type="Pfam" id="PF00034">
    <property type="entry name" value="Cytochrom_C"/>
    <property type="match status" value="1"/>
</dbReference>
<feature type="chain" id="PRO_5038056397" evidence="9">
    <location>
        <begin position="20"/>
        <end position="162"/>
    </location>
</feature>
<feature type="signal peptide" evidence="9">
    <location>
        <begin position="1"/>
        <end position="19"/>
    </location>
</feature>
<keyword evidence="6" id="KW-0249">Electron transport</keyword>
<keyword evidence="12" id="KW-1185">Reference proteome</keyword>
<dbReference type="EMBL" id="BMZS01000005">
    <property type="protein sequence ID" value="GHD52069.1"/>
    <property type="molecule type" value="Genomic_DNA"/>
</dbReference>
<feature type="domain" description="Cytochrome c" evidence="10">
    <location>
        <begin position="45"/>
        <end position="144"/>
    </location>
</feature>
<dbReference type="GO" id="GO:0005506">
    <property type="term" value="F:iron ion binding"/>
    <property type="evidence" value="ECO:0007669"/>
    <property type="project" value="InterPro"/>
</dbReference>
<evidence type="ECO:0000256" key="3">
    <source>
        <dbReference type="ARBA" id="ARBA00022617"/>
    </source>
</evidence>
<comment type="cofactor">
    <cofactor evidence="1">
        <name>heme c</name>
        <dbReference type="ChEBI" id="CHEBI:61717"/>
    </cofactor>
</comment>
<sequence>MPLSRARIVLIAASGLALAGGLAVFLSAPTQEPAAGIALAPDDPAVVAEGRGVYADQCASCHGADLQGQPNWQARGPDGKLPAPPHDPTGHTWHHPDSVLFALTKYGPARMIGDPAYKSDMPAYDETLSDDQIIAALSYIKSTWPADIRQRHDRINEQARQN</sequence>
<reference evidence="11" key="1">
    <citation type="journal article" date="2014" name="Int. J. Syst. Evol. Microbiol.">
        <title>Complete genome sequence of Corynebacterium casei LMG S-19264T (=DSM 44701T), isolated from a smear-ripened cheese.</title>
        <authorList>
            <consortium name="US DOE Joint Genome Institute (JGI-PGF)"/>
            <person name="Walter F."/>
            <person name="Albersmeier A."/>
            <person name="Kalinowski J."/>
            <person name="Ruckert C."/>
        </authorList>
    </citation>
    <scope>NUCLEOTIDE SEQUENCE</scope>
    <source>
        <strain evidence="11">KCTC 42651</strain>
    </source>
</reference>
<evidence type="ECO:0000256" key="9">
    <source>
        <dbReference type="SAM" id="SignalP"/>
    </source>
</evidence>
<evidence type="ECO:0000313" key="12">
    <source>
        <dbReference type="Proteomes" id="UP000630353"/>
    </source>
</evidence>
<dbReference type="InterPro" id="IPR009056">
    <property type="entry name" value="Cyt_c-like_dom"/>
</dbReference>
<evidence type="ECO:0000256" key="1">
    <source>
        <dbReference type="ARBA" id="ARBA00001926"/>
    </source>
</evidence>
<proteinExistence type="predicted"/>
<keyword evidence="9" id="KW-0732">Signal</keyword>
<dbReference type="Proteomes" id="UP000630353">
    <property type="component" value="Unassembled WGS sequence"/>
</dbReference>
<dbReference type="PANTHER" id="PTHR35008:SF4">
    <property type="entry name" value="BLL4482 PROTEIN"/>
    <property type="match status" value="1"/>
</dbReference>
<keyword evidence="2" id="KW-0813">Transport</keyword>
<gene>
    <name evidence="11" type="ORF">GCM10017083_27240</name>
</gene>
<comment type="caution">
    <text evidence="11">The sequence shown here is derived from an EMBL/GenBank/DDBJ whole genome shotgun (WGS) entry which is preliminary data.</text>
</comment>
<keyword evidence="3 8" id="KW-0349">Heme</keyword>
<dbReference type="RefSeq" id="WP_229837091.1">
    <property type="nucleotide sequence ID" value="NZ_BMZS01000005.1"/>
</dbReference>
<evidence type="ECO:0000256" key="2">
    <source>
        <dbReference type="ARBA" id="ARBA00022448"/>
    </source>
</evidence>